<dbReference type="GO" id="GO:0009279">
    <property type="term" value="C:cell outer membrane"/>
    <property type="evidence" value="ECO:0007669"/>
    <property type="project" value="TreeGrafter"/>
</dbReference>
<organism evidence="6 7">
    <name type="scientific">Candidatus Muproteobacteria bacterium RBG_16_62_13</name>
    <dbReference type="NCBI Taxonomy" id="1817756"/>
    <lineage>
        <taxon>Bacteria</taxon>
        <taxon>Pseudomonadati</taxon>
        <taxon>Pseudomonadota</taxon>
        <taxon>Candidatus Muproteobacteria</taxon>
    </lineage>
</organism>
<name>A0A1F6SZ88_9PROT</name>
<keyword evidence="2" id="KW-0732">Signal</keyword>
<dbReference type="Gene3D" id="2.60.450.10">
    <property type="entry name" value="Lipopolysaccharide (LPS) transport protein A like domain"/>
    <property type="match status" value="1"/>
</dbReference>
<evidence type="ECO:0000256" key="1">
    <source>
        <dbReference type="ARBA" id="ARBA00022448"/>
    </source>
</evidence>
<dbReference type="AlphaFoldDB" id="A0A1F6SZ88"/>
<comment type="caution">
    <text evidence="6">The sequence shown here is derived from an EMBL/GenBank/DDBJ whole genome shotgun (WGS) entry which is preliminary data.</text>
</comment>
<feature type="domain" description="Organic solvent tolerance-like N-terminal" evidence="5">
    <location>
        <begin position="27"/>
        <end position="135"/>
    </location>
</feature>
<dbReference type="InterPro" id="IPR014340">
    <property type="entry name" value="LptA"/>
</dbReference>
<dbReference type="GO" id="GO:0030288">
    <property type="term" value="C:outer membrane-bounded periplasmic space"/>
    <property type="evidence" value="ECO:0007669"/>
    <property type="project" value="TreeGrafter"/>
</dbReference>
<keyword evidence="1" id="KW-0813">Transport</keyword>
<dbReference type="GO" id="GO:0017089">
    <property type="term" value="F:glycolipid transfer activity"/>
    <property type="evidence" value="ECO:0007669"/>
    <property type="project" value="TreeGrafter"/>
</dbReference>
<dbReference type="InterPro" id="IPR052037">
    <property type="entry name" value="LPS_export_LptA"/>
</dbReference>
<feature type="region of interest" description="Disordered" evidence="4">
    <location>
        <begin position="138"/>
        <end position="162"/>
    </location>
</feature>
<evidence type="ECO:0000256" key="2">
    <source>
        <dbReference type="ARBA" id="ARBA00022729"/>
    </source>
</evidence>
<evidence type="ECO:0000313" key="6">
    <source>
        <dbReference type="EMBL" id="OGI38174.1"/>
    </source>
</evidence>
<accession>A0A1F6SZ88</accession>
<proteinExistence type="predicted"/>
<dbReference type="PANTHER" id="PTHR36504">
    <property type="entry name" value="LIPOPOLYSACCHARIDE EXPORT SYSTEM PROTEIN LPTA"/>
    <property type="match status" value="1"/>
</dbReference>
<dbReference type="STRING" id="1817756.A2140_03680"/>
<dbReference type="Proteomes" id="UP000178379">
    <property type="component" value="Unassembled WGS sequence"/>
</dbReference>
<keyword evidence="3" id="KW-0574">Periplasm</keyword>
<evidence type="ECO:0000313" key="7">
    <source>
        <dbReference type="Proteomes" id="UP000178379"/>
    </source>
</evidence>
<dbReference type="EMBL" id="MFSQ01000129">
    <property type="protein sequence ID" value="OGI38174.1"/>
    <property type="molecule type" value="Genomic_DNA"/>
</dbReference>
<evidence type="ECO:0000256" key="4">
    <source>
        <dbReference type="SAM" id="MobiDB-lite"/>
    </source>
</evidence>
<dbReference type="GO" id="GO:0015920">
    <property type="term" value="P:lipopolysaccharide transport"/>
    <property type="evidence" value="ECO:0007669"/>
    <property type="project" value="InterPro"/>
</dbReference>
<dbReference type="GO" id="GO:0001530">
    <property type="term" value="F:lipopolysaccharide binding"/>
    <property type="evidence" value="ECO:0007669"/>
    <property type="project" value="InterPro"/>
</dbReference>
<dbReference type="InterPro" id="IPR005653">
    <property type="entry name" value="OstA-like_N"/>
</dbReference>
<dbReference type="PANTHER" id="PTHR36504:SF1">
    <property type="entry name" value="LIPOPOLYSACCHARIDE EXPORT SYSTEM PROTEIN LPTA"/>
    <property type="match status" value="1"/>
</dbReference>
<reference evidence="6 7" key="1">
    <citation type="journal article" date="2016" name="Nat. Commun.">
        <title>Thousands of microbial genomes shed light on interconnected biogeochemical processes in an aquifer system.</title>
        <authorList>
            <person name="Anantharaman K."/>
            <person name="Brown C.T."/>
            <person name="Hug L.A."/>
            <person name="Sharon I."/>
            <person name="Castelle C.J."/>
            <person name="Probst A.J."/>
            <person name="Thomas B.C."/>
            <person name="Singh A."/>
            <person name="Wilkins M.J."/>
            <person name="Karaoz U."/>
            <person name="Brodie E.L."/>
            <person name="Williams K.H."/>
            <person name="Hubbard S.S."/>
            <person name="Banfield J.F."/>
        </authorList>
    </citation>
    <scope>NUCLEOTIDE SEQUENCE [LARGE SCALE GENOMIC DNA]</scope>
</reference>
<evidence type="ECO:0000256" key="3">
    <source>
        <dbReference type="ARBA" id="ARBA00022764"/>
    </source>
</evidence>
<evidence type="ECO:0000259" key="5">
    <source>
        <dbReference type="Pfam" id="PF03968"/>
    </source>
</evidence>
<dbReference type="Pfam" id="PF03968">
    <property type="entry name" value="LptD_N"/>
    <property type="match status" value="1"/>
</dbReference>
<dbReference type="NCBIfam" id="TIGR03002">
    <property type="entry name" value="outer_YhbN_LptA"/>
    <property type="match status" value="1"/>
</dbReference>
<protein>
    <submittedName>
        <fullName evidence="6">Lipopolysaccharide transport periplasmic protein LptA</fullName>
    </submittedName>
</protein>
<gene>
    <name evidence="6" type="ORF">A2140_03680</name>
</gene>
<sequence length="162" mass="17921">MRWIPIIGMLAALTATAADRRDEPVSIRADHIEINERTGYALYRGHVRLQQGDVTIRAERLEAWQRDGKTQRALASGRPASFYQAPATPSDEATGFTAARIDYHVRQRIVHATGNAEASRGQDRFQATTLRYEIEPRRLFAGGQGDGRASATLHPKDAKAAP</sequence>